<keyword evidence="2" id="KW-1185">Reference proteome</keyword>
<sequence length="76" mass="8274">MMVTPAPEDKIKQPNRLRHLCFHSQKLEGAFMSSKLGYGAMTKVMSIAREEFEFGADRAAVRAGLIGLGSDVCGSK</sequence>
<evidence type="ECO:0000313" key="1">
    <source>
        <dbReference type="EMBL" id="KAJ3569908.1"/>
    </source>
</evidence>
<protein>
    <submittedName>
        <fullName evidence="1">Uncharacterized protein</fullName>
    </submittedName>
</protein>
<dbReference type="Proteomes" id="UP001213000">
    <property type="component" value="Unassembled WGS sequence"/>
</dbReference>
<name>A0AAD5YRK5_9AGAR</name>
<evidence type="ECO:0000313" key="2">
    <source>
        <dbReference type="Proteomes" id="UP001213000"/>
    </source>
</evidence>
<reference evidence="1" key="1">
    <citation type="submission" date="2022-07" db="EMBL/GenBank/DDBJ databases">
        <title>Genome Sequence of Leucocoprinus birnbaumii.</title>
        <authorList>
            <person name="Buettner E."/>
        </authorList>
    </citation>
    <scope>NUCLEOTIDE SEQUENCE</scope>
    <source>
        <strain evidence="1">VT141</strain>
    </source>
</reference>
<accession>A0AAD5YRK5</accession>
<dbReference type="EMBL" id="JANIEX010000263">
    <property type="protein sequence ID" value="KAJ3569908.1"/>
    <property type="molecule type" value="Genomic_DNA"/>
</dbReference>
<dbReference type="AlphaFoldDB" id="A0AAD5YRK5"/>
<gene>
    <name evidence="1" type="ORF">NP233_g4739</name>
</gene>
<organism evidence="1 2">
    <name type="scientific">Leucocoprinus birnbaumii</name>
    <dbReference type="NCBI Taxonomy" id="56174"/>
    <lineage>
        <taxon>Eukaryota</taxon>
        <taxon>Fungi</taxon>
        <taxon>Dikarya</taxon>
        <taxon>Basidiomycota</taxon>
        <taxon>Agaricomycotina</taxon>
        <taxon>Agaricomycetes</taxon>
        <taxon>Agaricomycetidae</taxon>
        <taxon>Agaricales</taxon>
        <taxon>Agaricineae</taxon>
        <taxon>Agaricaceae</taxon>
        <taxon>Leucocoprinus</taxon>
    </lineage>
</organism>
<proteinExistence type="predicted"/>
<comment type="caution">
    <text evidence="1">The sequence shown here is derived from an EMBL/GenBank/DDBJ whole genome shotgun (WGS) entry which is preliminary data.</text>
</comment>